<evidence type="ECO:0000313" key="4">
    <source>
        <dbReference type="Proteomes" id="UP001562357"/>
    </source>
</evidence>
<dbReference type="SUPFAM" id="SSF57701">
    <property type="entry name" value="Zn2/Cys6 DNA-binding domain"/>
    <property type="match status" value="1"/>
</dbReference>
<dbReference type="Pfam" id="PF00172">
    <property type="entry name" value="Zn_clus"/>
    <property type="match status" value="1"/>
</dbReference>
<dbReference type="CDD" id="cd00067">
    <property type="entry name" value="GAL4"/>
    <property type="match status" value="1"/>
</dbReference>
<name>A0ABQ0CY02_9HYPO</name>
<dbReference type="Pfam" id="PF11951">
    <property type="entry name" value="Fungal_trans_2"/>
    <property type="match status" value="1"/>
</dbReference>
<dbReference type="SMART" id="SM00066">
    <property type="entry name" value="GAL4"/>
    <property type="match status" value="1"/>
</dbReference>
<dbReference type="InterPro" id="IPR001138">
    <property type="entry name" value="Zn2Cys6_DnaBD"/>
</dbReference>
<sequence length="671" mass="73941">SSTAQSSSIVIAYPIGIDTPDLPRIFLELLKWPDPHHQFSAGITQDSGTEEDEGIVIMAFRGKASRGCQMCRIRRIKCDEARPTCKQCAKGRRNCPGYKIVDQSPPSSSIEGGNSPAKIKARQTATKVLAPKLEAGAGSSSNLKTGYAPGDRCVKPHPRLSLEEMAACHFISNYVLIPRQGLTTTRGFFEFVLPLLKTQNASPHFIYAFKACSLASLNNRVGTGNDFDKEALGFYTKALASTCTALKDPILTKRDETLAAILLLGLFENITAKTLGMLAWSSHIEGAIQLVKARGRGQLKSKTGLDLFIAVRTQMIIHALSTGKAPTVDVDWWVDDPVSHVCNTELLQLSSRVGELKHEVNGLLATLTTRSTGNVKLVKDTIDACKSLNAEIKTWLEQLPEHYACKTVAWEPYNPKCDYSKAEVFPGRIDTYGDLWVVNFWNVMRCMRIVLASLIIRLTAWVNFPTDYRTTPEYASTVSTVVEAVTDIISSVPYQMGLFDKRKDLRESATHSNFGCGDDASEKGLAGYFLLWPLTCIQGQDYLTDSQRIWVKGRLKAIGNALGVRYGNMLSQLNVRVPSMLILRDQLLSEQQNLPADVMPMGGGAAPPGMANTLIPGVSTPSMKGISTEALGRQEMMRKEIFQRQTEELMASAVEKSSKVDEWTVKQRLHL</sequence>
<dbReference type="InterPro" id="IPR053175">
    <property type="entry name" value="DHMBA_Reg_Transcription_Factor"/>
</dbReference>
<feature type="non-terminal residue" evidence="3">
    <location>
        <position position="1"/>
    </location>
</feature>
<organism evidence="3 4">
    <name type="scientific">Epichloe bromicola</name>
    <dbReference type="NCBI Taxonomy" id="79588"/>
    <lineage>
        <taxon>Eukaryota</taxon>
        <taxon>Fungi</taxon>
        <taxon>Dikarya</taxon>
        <taxon>Ascomycota</taxon>
        <taxon>Pezizomycotina</taxon>
        <taxon>Sordariomycetes</taxon>
        <taxon>Hypocreomycetidae</taxon>
        <taxon>Hypocreales</taxon>
        <taxon>Clavicipitaceae</taxon>
        <taxon>Epichloe</taxon>
    </lineage>
</organism>
<evidence type="ECO:0000259" key="2">
    <source>
        <dbReference type="PROSITE" id="PS50048"/>
    </source>
</evidence>
<gene>
    <name evidence="3" type="primary">g6563</name>
    <name evidence="3" type="ORF">EsDP_00006563</name>
</gene>
<feature type="domain" description="Zn(2)-C6 fungal-type" evidence="2">
    <location>
        <begin position="67"/>
        <end position="95"/>
    </location>
</feature>
<dbReference type="Proteomes" id="UP001562357">
    <property type="component" value="Unassembled WGS sequence"/>
</dbReference>
<evidence type="ECO:0000256" key="1">
    <source>
        <dbReference type="ARBA" id="ARBA00023242"/>
    </source>
</evidence>
<dbReference type="PANTHER" id="PTHR38791">
    <property type="entry name" value="ZN(II)2CYS6 TRANSCRIPTION FACTOR (EUROFUNG)-RELATED-RELATED"/>
    <property type="match status" value="1"/>
</dbReference>
<dbReference type="InterPro" id="IPR036864">
    <property type="entry name" value="Zn2-C6_fun-type_DNA-bd_sf"/>
</dbReference>
<dbReference type="InterPro" id="IPR021858">
    <property type="entry name" value="Fun_TF"/>
</dbReference>
<accession>A0ABQ0CY02</accession>
<dbReference type="EMBL" id="BAAFGZ010000396">
    <property type="protein sequence ID" value="GAB0138327.1"/>
    <property type="molecule type" value="Genomic_DNA"/>
</dbReference>
<keyword evidence="4" id="KW-1185">Reference proteome</keyword>
<dbReference type="PANTHER" id="PTHR38791:SF13">
    <property type="entry name" value="ZN(2)-C6 FUNGAL-TYPE DOMAIN-CONTAINING PROTEIN"/>
    <property type="match status" value="1"/>
</dbReference>
<comment type="caution">
    <text evidence="3">The sequence shown here is derived from an EMBL/GenBank/DDBJ whole genome shotgun (WGS) entry which is preliminary data.</text>
</comment>
<dbReference type="PROSITE" id="PS50048">
    <property type="entry name" value="ZN2_CY6_FUNGAL_2"/>
    <property type="match status" value="1"/>
</dbReference>
<protein>
    <recommendedName>
        <fullName evidence="2">Zn(2)-C6 fungal-type domain-containing protein</fullName>
    </recommendedName>
</protein>
<proteinExistence type="predicted"/>
<dbReference type="Gene3D" id="4.10.240.10">
    <property type="entry name" value="Zn(2)-C6 fungal-type DNA-binding domain"/>
    <property type="match status" value="1"/>
</dbReference>
<reference evidence="4" key="1">
    <citation type="submission" date="2024-06" db="EMBL/GenBank/DDBJ databases">
        <title>Draft Genome Sequences of Epichloe bromicola Strains Isolated from Elymus ciliaris.</title>
        <authorList>
            <consortium name="Epichloe bromicola genome sequencing consortium"/>
            <person name="Miura A."/>
            <person name="Imano S."/>
            <person name="Ashida A."/>
            <person name="Sato I."/>
            <person name="Chiba S."/>
            <person name="Tanaka A."/>
            <person name="Camagna M."/>
            <person name="Takemoto D."/>
        </authorList>
    </citation>
    <scope>NUCLEOTIDE SEQUENCE [LARGE SCALE GENOMIC DNA]</scope>
    <source>
        <strain evidence="4">DP</strain>
    </source>
</reference>
<dbReference type="PROSITE" id="PS00463">
    <property type="entry name" value="ZN2_CY6_FUNGAL_1"/>
    <property type="match status" value="1"/>
</dbReference>
<keyword evidence="1" id="KW-0539">Nucleus</keyword>
<evidence type="ECO:0000313" key="3">
    <source>
        <dbReference type="EMBL" id="GAB0138327.1"/>
    </source>
</evidence>